<dbReference type="EMBL" id="CM029043">
    <property type="protein sequence ID" value="KAG2610455.1"/>
    <property type="molecule type" value="Genomic_DNA"/>
</dbReference>
<proteinExistence type="predicted"/>
<dbReference type="Proteomes" id="UP000823388">
    <property type="component" value="Chromosome 4K"/>
</dbReference>
<organism evidence="2 3">
    <name type="scientific">Panicum virgatum</name>
    <name type="common">Blackwell switchgrass</name>
    <dbReference type="NCBI Taxonomy" id="38727"/>
    <lineage>
        <taxon>Eukaryota</taxon>
        <taxon>Viridiplantae</taxon>
        <taxon>Streptophyta</taxon>
        <taxon>Embryophyta</taxon>
        <taxon>Tracheophyta</taxon>
        <taxon>Spermatophyta</taxon>
        <taxon>Magnoliopsida</taxon>
        <taxon>Liliopsida</taxon>
        <taxon>Poales</taxon>
        <taxon>Poaceae</taxon>
        <taxon>PACMAD clade</taxon>
        <taxon>Panicoideae</taxon>
        <taxon>Panicodae</taxon>
        <taxon>Paniceae</taxon>
        <taxon>Panicinae</taxon>
        <taxon>Panicum</taxon>
        <taxon>Panicum sect. Hiantes</taxon>
    </lineage>
</organism>
<evidence type="ECO:0000313" key="3">
    <source>
        <dbReference type="Proteomes" id="UP000823388"/>
    </source>
</evidence>
<name>A0A8T0TN11_PANVG</name>
<comment type="caution">
    <text evidence="2">The sequence shown here is derived from an EMBL/GenBank/DDBJ whole genome shotgun (WGS) entry which is preliminary data.</text>
</comment>
<protein>
    <submittedName>
        <fullName evidence="2">Uncharacterized protein</fullName>
    </submittedName>
</protein>
<dbReference type="AlphaFoldDB" id="A0A8T0TN11"/>
<accession>A0A8T0TN11</accession>
<feature type="compositionally biased region" description="Gly residues" evidence="1">
    <location>
        <begin position="57"/>
        <end position="68"/>
    </location>
</feature>
<feature type="region of interest" description="Disordered" evidence="1">
    <location>
        <begin position="90"/>
        <end position="168"/>
    </location>
</feature>
<gene>
    <name evidence="2" type="ORF">PVAP13_4KG248286</name>
</gene>
<feature type="region of interest" description="Disordered" evidence="1">
    <location>
        <begin position="1"/>
        <end position="69"/>
    </location>
</feature>
<feature type="compositionally biased region" description="Low complexity" evidence="1">
    <location>
        <begin position="123"/>
        <end position="136"/>
    </location>
</feature>
<evidence type="ECO:0000313" key="2">
    <source>
        <dbReference type="EMBL" id="KAG2610455.1"/>
    </source>
</evidence>
<evidence type="ECO:0000256" key="1">
    <source>
        <dbReference type="SAM" id="MobiDB-lite"/>
    </source>
</evidence>
<sequence>MSIPRRAGDPLPPNPNLAGRGRAGAGGEGASRLPRSRGPRVPPSLALATETGSQGARNGGLEGPGGDGAEQLATCARVLRILEMGGAINAGDLHEAPSTRASRPPRAPPQGQPRLRPRRRAPGPRGRAAVAALGTPQRRDLPARPPRAAGSALRHHAPPRRAASLEASNYALASNSRSFCSSL</sequence>
<keyword evidence="3" id="KW-1185">Reference proteome</keyword>
<reference evidence="2" key="1">
    <citation type="submission" date="2020-05" db="EMBL/GenBank/DDBJ databases">
        <title>WGS assembly of Panicum virgatum.</title>
        <authorList>
            <person name="Lovell J.T."/>
            <person name="Jenkins J."/>
            <person name="Shu S."/>
            <person name="Juenger T.E."/>
            <person name="Schmutz J."/>
        </authorList>
    </citation>
    <scope>NUCLEOTIDE SEQUENCE</scope>
    <source>
        <strain evidence="2">AP13</strain>
    </source>
</reference>